<dbReference type="RefSeq" id="XP_008087658.1">
    <property type="nucleotide sequence ID" value="XM_008089467.1"/>
</dbReference>
<dbReference type="PANTHER" id="PTHR24016:SF0">
    <property type="entry name" value="CONSERVED OLIGOMERIC GOLGI COMPLEX SUBUNIT 4"/>
    <property type="match status" value="1"/>
</dbReference>
<keyword evidence="4" id="KW-0813">Transport</keyword>
<evidence type="ECO:0000313" key="12">
    <source>
        <dbReference type="Proteomes" id="UP000016922"/>
    </source>
</evidence>
<comment type="subcellular location">
    <subcellularLocation>
        <location evidence="1">Golgi apparatus membrane</location>
        <topology evidence="1">Peripheral membrane protein</topology>
    </subcellularLocation>
</comment>
<evidence type="ECO:0000256" key="6">
    <source>
        <dbReference type="ARBA" id="ARBA00023034"/>
    </source>
</evidence>
<dbReference type="InterPro" id="IPR013167">
    <property type="entry name" value="COG4_M"/>
</dbReference>
<keyword evidence="12" id="KW-1185">Reference proteome</keyword>
<dbReference type="OrthoDB" id="47059at2759"/>
<evidence type="ECO:0000256" key="4">
    <source>
        <dbReference type="ARBA" id="ARBA00022448"/>
    </source>
</evidence>
<keyword evidence="6" id="KW-0333">Golgi apparatus</keyword>
<protein>
    <recommendedName>
        <fullName evidence="3">Conserved oligomeric Golgi complex subunit 4</fullName>
    </recommendedName>
    <alternativeName>
        <fullName evidence="8">Component of oligomeric Golgi complex 4</fullName>
    </alternativeName>
</protein>
<keyword evidence="7" id="KW-0472">Membrane</keyword>
<evidence type="ECO:0000256" key="3">
    <source>
        <dbReference type="ARBA" id="ARBA00020975"/>
    </source>
</evidence>
<evidence type="ECO:0000256" key="5">
    <source>
        <dbReference type="ARBA" id="ARBA00022927"/>
    </source>
</evidence>
<sequence length="810" mass="89200">MPPTGLPNGALPSPSLLAPSSTPDISESATLTAIRASLSALQTRDAAITSRLQTLISSQADLSRELGRLDLLRAHLGTQVIHTRDISNGMLDSAATTAAHLSSKVKALDLEKKRVEETLGVVEQVAELKACVQGVVGSMGATQDWEAAAGYIARASKVPEHIIDGRFAATIVPSVEVPDPPGVTIENAKESLCMLFLREFEKAAAEGDGARITRFFKLFPLIGREDTGLDVYGKYVCQGVAGRARGNLKEGTKGVGAQDGFFYANALTRLFEHIAQIVENHGQLVERHYGVGKMVKVIERLQVEADVQGGIILDTWGDERSVDRRLTDVKSYPFSFLVNSFIPARTNSPAVGGGANGRTSEDEGVDMKEVDALLNEAAMMLGRWSLYSRFLAGKCRVSPPTGVLQQAISKLSQDPEADAEEPLVMPDLLHKSALIRKISNRLIDPFNQLTGFFFRRSVEKAFQLDEAPTGLSLNMSRTLDGNPPFIISPVDDVMYIVNTVLQRSLSTSQRDVVGSVVSTIRVILGTDFIGMIQRKMRDESYPKAAIQGAFPPEDKIISFIVLINSLDVSNDYIGRIVASRLQPPDGGIPSTGIHEQFPFDHDSVFVINTLKMLQTSFESKSSELMFDGIKVLLDRVIRPRLRPVMSDTFHDVDYSLTQEDLDDLARENDSEDDPDALADQVTRRFEHAWDALMKPIQRIMTPKPFALLLEETAKYLARVLEKRIVSSFAGKTNALGASRMERDFSGIVGVVARGGRYGVRDLFQRVSQICMLVNMEEDEWVEVDGDAGAEMEMVWVLSREERRRVRGFVR</sequence>
<feature type="domain" description="COG4 transport protein middle alpha-helical bundle" evidence="10">
    <location>
        <begin position="185"/>
        <end position="537"/>
    </location>
</feature>
<dbReference type="PANTHER" id="PTHR24016">
    <property type="entry name" value="CONSERVED OLIGOMERIC GOLGI COMPLEX SUBUNIT 4"/>
    <property type="match status" value="1"/>
</dbReference>
<dbReference type="KEGG" id="glz:GLAREA_02251"/>
<dbReference type="SMART" id="SM00762">
    <property type="entry name" value="Cog4"/>
    <property type="match status" value="1"/>
</dbReference>
<accession>S3CMB0</accession>
<feature type="region of interest" description="Disordered" evidence="9">
    <location>
        <begin position="1"/>
        <end position="23"/>
    </location>
</feature>
<evidence type="ECO:0000313" key="11">
    <source>
        <dbReference type="EMBL" id="EPE26339.1"/>
    </source>
</evidence>
<dbReference type="Pfam" id="PF08318">
    <property type="entry name" value="COG4_m"/>
    <property type="match status" value="1"/>
</dbReference>
<evidence type="ECO:0000256" key="2">
    <source>
        <dbReference type="ARBA" id="ARBA00009215"/>
    </source>
</evidence>
<evidence type="ECO:0000259" key="10">
    <source>
        <dbReference type="SMART" id="SM00762"/>
    </source>
</evidence>
<name>S3CMB0_GLAL2</name>
<dbReference type="STRING" id="1116229.S3CMB0"/>
<dbReference type="Gene3D" id="1.20.58.1970">
    <property type="match status" value="1"/>
</dbReference>
<dbReference type="eggNOG" id="KOG0412">
    <property type="taxonomic scope" value="Eukaryota"/>
</dbReference>
<dbReference type="InterPro" id="IPR048684">
    <property type="entry name" value="COG4_C"/>
</dbReference>
<dbReference type="HOGENOM" id="CLU_014853_3_0_1"/>
<dbReference type="GeneID" id="19461309"/>
<dbReference type="OMA" id="RASECQQ"/>
<dbReference type="InterPro" id="IPR048680">
    <property type="entry name" value="COG4_N"/>
</dbReference>
<dbReference type="GO" id="GO:0015031">
    <property type="term" value="P:protein transport"/>
    <property type="evidence" value="ECO:0007669"/>
    <property type="project" value="UniProtKB-KW"/>
</dbReference>
<dbReference type="GO" id="GO:0000139">
    <property type="term" value="C:Golgi membrane"/>
    <property type="evidence" value="ECO:0007669"/>
    <property type="project" value="UniProtKB-SubCell"/>
</dbReference>
<dbReference type="Pfam" id="PF20662">
    <property type="entry name" value="COG4_C"/>
    <property type="match status" value="1"/>
</dbReference>
<dbReference type="Pfam" id="PF20663">
    <property type="entry name" value="COG4_N"/>
    <property type="match status" value="1"/>
</dbReference>
<evidence type="ECO:0000256" key="7">
    <source>
        <dbReference type="ARBA" id="ARBA00023136"/>
    </source>
</evidence>
<comment type="similarity">
    <text evidence="2">Belongs to the COG4 family.</text>
</comment>
<feature type="compositionally biased region" description="Low complexity" evidence="9">
    <location>
        <begin position="1"/>
        <end position="21"/>
    </location>
</feature>
<dbReference type="AlphaFoldDB" id="S3CMB0"/>
<keyword evidence="5" id="KW-0653">Protein transport</keyword>
<reference evidence="11 12" key="1">
    <citation type="journal article" date="2013" name="BMC Genomics">
        <title>Genomics-driven discovery of the pneumocandin biosynthetic gene cluster in the fungus Glarea lozoyensis.</title>
        <authorList>
            <person name="Chen L."/>
            <person name="Yue Q."/>
            <person name="Zhang X."/>
            <person name="Xiang M."/>
            <person name="Wang C."/>
            <person name="Li S."/>
            <person name="Che Y."/>
            <person name="Ortiz-Lopez F.J."/>
            <person name="Bills G.F."/>
            <person name="Liu X."/>
            <person name="An Z."/>
        </authorList>
    </citation>
    <scope>NUCLEOTIDE SEQUENCE [LARGE SCALE GENOMIC DNA]</scope>
    <source>
        <strain evidence="12">ATCC 20868 / MF5171</strain>
    </source>
</reference>
<dbReference type="Proteomes" id="UP000016922">
    <property type="component" value="Unassembled WGS sequence"/>
</dbReference>
<gene>
    <name evidence="11" type="ORF">GLAREA_02251</name>
</gene>
<organism evidence="11 12">
    <name type="scientific">Glarea lozoyensis (strain ATCC 20868 / MF5171)</name>
    <dbReference type="NCBI Taxonomy" id="1116229"/>
    <lineage>
        <taxon>Eukaryota</taxon>
        <taxon>Fungi</taxon>
        <taxon>Dikarya</taxon>
        <taxon>Ascomycota</taxon>
        <taxon>Pezizomycotina</taxon>
        <taxon>Leotiomycetes</taxon>
        <taxon>Helotiales</taxon>
        <taxon>Helotiaceae</taxon>
        <taxon>Glarea</taxon>
    </lineage>
</organism>
<dbReference type="EMBL" id="KE145371">
    <property type="protein sequence ID" value="EPE26339.1"/>
    <property type="molecule type" value="Genomic_DNA"/>
</dbReference>
<evidence type="ECO:0000256" key="8">
    <source>
        <dbReference type="ARBA" id="ARBA00031340"/>
    </source>
</evidence>
<evidence type="ECO:0000256" key="1">
    <source>
        <dbReference type="ARBA" id="ARBA00004395"/>
    </source>
</evidence>
<evidence type="ECO:0000256" key="9">
    <source>
        <dbReference type="SAM" id="MobiDB-lite"/>
    </source>
</evidence>
<proteinExistence type="inferred from homology"/>
<dbReference type="InterPro" id="IPR048682">
    <property type="entry name" value="COG4"/>
</dbReference>